<dbReference type="EMBL" id="JBHLWK010000016">
    <property type="protein sequence ID" value="MFC0205321.1"/>
    <property type="molecule type" value="Genomic_DNA"/>
</dbReference>
<accession>A0ABV6CY50</accession>
<name>A0ABV6CY50_9SPHN</name>
<organism evidence="1 2">
    <name type="scientific">Novosphingobium soli</name>
    <dbReference type="NCBI Taxonomy" id="574956"/>
    <lineage>
        <taxon>Bacteria</taxon>
        <taxon>Pseudomonadati</taxon>
        <taxon>Pseudomonadota</taxon>
        <taxon>Alphaproteobacteria</taxon>
        <taxon>Sphingomonadales</taxon>
        <taxon>Sphingomonadaceae</taxon>
        <taxon>Novosphingobium</taxon>
    </lineage>
</organism>
<evidence type="ECO:0000313" key="1">
    <source>
        <dbReference type="EMBL" id="MFC0205321.1"/>
    </source>
</evidence>
<keyword evidence="2" id="KW-1185">Reference proteome</keyword>
<gene>
    <name evidence="1" type="ORF">ACFFJC_13705</name>
</gene>
<dbReference type="RefSeq" id="WP_379488057.1">
    <property type="nucleotide sequence ID" value="NZ_JBHLWK010000016.1"/>
</dbReference>
<protein>
    <recommendedName>
        <fullName evidence="3">Flagellar protein FlgN</fullName>
    </recommendedName>
</protein>
<evidence type="ECO:0008006" key="3">
    <source>
        <dbReference type="Google" id="ProtNLM"/>
    </source>
</evidence>
<sequence>MTPQIAALRIARSIVSVEADLDRLLVNASGLLGEIAAARVATGVDAHTMQQSIARIANLQRAMVEGRSELVRAHRDLSRAAQTMDIGLQCPTAASLRADEVSQERASALA</sequence>
<proteinExistence type="predicted"/>
<comment type="caution">
    <text evidence="1">The sequence shown here is derived from an EMBL/GenBank/DDBJ whole genome shotgun (WGS) entry which is preliminary data.</text>
</comment>
<reference evidence="1 2" key="1">
    <citation type="submission" date="2024-09" db="EMBL/GenBank/DDBJ databases">
        <authorList>
            <person name="Sun Q."/>
            <person name="Mori K."/>
        </authorList>
    </citation>
    <scope>NUCLEOTIDE SEQUENCE [LARGE SCALE GENOMIC DNA]</scope>
    <source>
        <strain evidence="1 2">CCM 7706</strain>
    </source>
</reference>
<evidence type="ECO:0000313" key="2">
    <source>
        <dbReference type="Proteomes" id="UP001589798"/>
    </source>
</evidence>
<dbReference type="Proteomes" id="UP001589798">
    <property type="component" value="Unassembled WGS sequence"/>
</dbReference>